<dbReference type="SUPFAM" id="SSF50814">
    <property type="entry name" value="Lipocalins"/>
    <property type="match status" value="1"/>
</dbReference>
<proteinExistence type="predicted"/>
<dbReference type="InterPro" id="IPR015231">
    <property type="entry name" value="DUF1934"/>
</dbReference>
<comment type="caution">
    <text evidence="2">The sequence shown here is derived from an EMBL/GenBank/DDBJ whole genome shotgun (WGS) entry which is preliminary data.</text>
</comment>
<gene>
    <name evidence="2" type="ORF">JOC47_001899</name>
</gene>
<organism evidence="2 3">
    <name type="scientific">Halanaerobacter jeridensis</name>
    <dbReference type="NCBI Taxonomy" id="706427"/>
    <lineage>
        <taxon>Bacteria</taxon>
        <taxon>Bacillati</taxon>
        <taxon>Bacillota</taxon>
        <taxon>Clostridia</taxon>
        <taxon>Halanaerobiales</taxon>
        <taxon>Halobacteroidaceae</taxon>
        <taxon>Halanaerobacter</taxon>
    </lineage>
</organism>
<reference evidence="2" key="1">
    <citation type="submission" date="2021-01" db="EMBL/GenBank/DDBJ databases">
        <title>Genomic Encyclopedia of Type Strains, Phase IV (KMG-IV): sequencing the most valuable type-strain genomes for metagenomic binning, comparative biology and taxonomic classification.</title>
        <authorList>
            <person name="Goeker M."/>
        </authorList>
    </citation>
    <scope>NUCLEOTIDE SEQUENCE</scope>
    <source>
        <strain evidence="2">DSM 23230</strain>
    </source>
</reference>
<dbReference type="RefSeq" id="WP_204701806.1">
    <property type="nucleotide sequence ID" value="NZ_JAFBDQ010000008.1"/>
</dbReference>
<dbReference type="InterPro" id="IPR012674">
    <property type="entry name" value="Calycin"/>
</dbReference>
<sequence length="140" mass="16012">MSQAVRINVESSQDDGSEQEEITTQSTGELYQKRGTYYLKYEETAEGLEGVKTTVKIKEEEITLIRQGQVRTIQNFVPESRTQFDYKTPYGTLNLALEVEEFDLDINERAGEINLEYAVYSEEGLVSNNQLAIKYFCEGD</sequence>
<evidence type="ECO:0000313" key="3">
    <source>
        <dbReference type="Proteomes" id="UP000774000"/>
    </source>
</evidence>
<dbReference type="Pfam" id="PF09148">
    <property type="entry name" value="DUF1934"/>
    <property type="match status" value="1"/>
</dbReference>
<protein>
    <submittedName>
        <fullName evidence="2">Uncharacterized beta-barrel protein YwiB (DUF1934 family)</fullName>
    </submittedName>
</protein>
<feature type="region of interest" description="Disordered" evidence="1">
    <location>
        <begin position="1"/>
        <end position="27"/>
    </location>
</feature>
<accession>A0A939BMP2</accession>
<keyword evidence="3" id="KW-1185">Reference proteome</keyword>
<evidence type="ECO:0000313" key="2">
    <source>
        <dbReference type="EMBL" id="MBM7557045.1"/>
    </source>
</evidence>
<dbReference type="EMBL" id="JAFBDQ010000008">
    <property type="protein sequence ID" value="MBM7557045.1"/>
    <property type="molecule type" value="Genomic_DNA"/>
</dbReference>
<feature type="compositionally biased region" description="Acidic residues" evidence="1">
    <location>
        <begin position="12"/>
        <end position="21"/>
    </location>
</feature>
<name>A0A939BMP2_9FIRM</name>
<dbReference type="Proteomes" id="UP000774000">
    <property type="component" value="Unassembled WGS sequence"/>
</dbReference>
<dbReference type="AlphaFoldDB" id="A0A939BMP2"/>
<evidence type="ECO:0000256" key="1">
    <source>
        <dbReference type="SAM" id="MobiDB-lite"/>
    </source>
</evidence>
<dbReference type="Gene3D" id="2.40.128.20">
    <property type="match status" value="1"/>
</dbReference>